<dbReference type="InterPro" id="IPR000182">
    <property type="entry name" value="GNAT_dom"/>
</dbReference>
<evidence type="ECO:0000313" key="4">
    <source>
        <dbReference type="EMBL" id="KAK1772769.1"/>
    </source>
</evidence>
<protein>
    <recommendedName>
        <fullName evidence="1">Glucosamine 6-phosphate N-acetyltransferase</fullName>
        <ecNumber evidence="1">2.3.1.4</ecNumber>
    </recommendedName>
</protein>
<dbReference type="GO" id="GO:0004343">
    <property type="term" value="F:glucosamine 6-phosphate N-acetyltransferase activity"/>
    <property type="evidence" value="ECO:0007669"/>
    <property type="project" value="UniProtKB-UniRule"/>
</dbReference>
<feature type="region of interest" description="Disordered" evidence="2">
    <location>
        <begin position="130"/>
        <end position="154"/>
    </location>
</feature>
<dbReference type="EC" id="2.3.1.4" evidence="1"/>
<dbReference type="InterPro" id="IPR016181">
    <property type="entry name" value="Acyl_CoA_acyltransferase"/>
</dbReference>
<dbReference type="GeneID" id="85314578"/>
<keyword evidence="5" id="KW-1185">Reference proteome</keyword>
<dbReference type="AlphaFoldDB" id="A0AAJ0FRT9"/>
<comment type="catalytic activity">
    <reaction evidence="1">
        <text>D-glucosamine 6-phosphate + acetyl-CoA = N-acetyl-D-glucosamine 6-phosphate + CoA + H(+)</text>
        <dbReference type="Rhea" id="RHEA:10292"/>
        <dbReference type="ChEBI" id="CHEBI:15378"/>
        <dbReference type="ChEBI" id="CHEBI:57287"/>
        <dbReference type="ChEBI" id="CHEBI:57288"/>
        <dbReference type="ChEBI" id="CHEBI:57513"/>
        <dbReference type="ChEBI" id="CHEBI:58725"/>
        <dbReference type="EC" id="2.3.1.4"/>
    </reaction>
</comment>
<dbReference type="EMBL" id="MU838997">
    <property type="protein sequence ID" value="KAK1772769.1"/>
    <property type="molecule type" value="Genomic_DNA"/>
</dbReference>
<reference evidence="4" key="1">
    <citation type="submission" date="2023-06" db="EMBL/GenBank/DDBJ databases">
        <title>Genome-scale phylogeny and comparative genomics of the fungal order Sordariales.</title>
        <authorList>
            <consortium name="Lawrence Berkeley National Laboratory"/>
            <person name="Hensen N."/>
            <person name="Bonometti L."/>
            <person name="Westerberg I."/>
            <person name="Brannstrom I.O."/>
            <person name="Guillou S."/>
            <person name="Cros-Aarteil S."/>
            <person name="Calhoun S."/>
            <person name="Haridas S."/>
            <person name="Kuo A."/>
            <person name="Mondo S."/>
            <person name="Pangilinan J."/>
            <person name="Riley R."/>
            <person name="Labutti K."/>
            <person name="Andreopoulos B."/>
            <person name="Lipzen A."/>
            <person name="Chen C."/>
            <person name="Yanf M."/>
            <person name="Daum C."/>
            <person name="Ng V."/>
            <person name="Clum A."/>
            <person name="Steindorff A."/>
            <person name="Ohm R."/>
            <person name="Martin F."/>
            <person name="Silar P."/>
            <person name="Natvig D."/>
            <person name="Lalanne C."/>
            <person name="Gautier V."/>
            <person name="Ament-Velasquez S.L."/>
            <person name="Kruys A."/>
            <person name="Hutchinson M.I."/>
            <person name="Powell A.J."/>
            <person name="Barry K."/>
            <person name="Miller A.N."/>
            <person name="Grigoriev I.V."/>
            <person name="Debuchy R."/>
            <person name="Gladieux P."/>
            <person name="Thoren M.H."/>
            <person name="Johannesson H."/>
        </authorList>
    </citation>
    <scope>NUCLEOTIDE SEQUENCE</scope>
    <source>
        <strain evidence="4">8032-3</strain>
    </source>
</reference>
<dbReference type="PANTHER" id="PTHR13355:SF11">
    <property type="entry name" value="GLUCOSAMINE 6-PHOSPHATE N-ACETYLTRANSFERASE"/>
    <property type="match status" value="1"/>
</dbReference>
<dbReference type="Proteomes" id="UP001244011">
    <property type="component" value="Unassembled WGS sequence"/>
</dbReference>
<organism evidence="4 5">
    <name type="scientific">Phialemonium atrogriseum</name>
    <dbReference type="NCBI Taxonomy" id="1093897"/>
    <lineage>
        <taxon>Eukaryota</taxon>
        <taxon>Fungi</taxon>
        <taxon>Dikarya</taxon>
        <taxon>Ascomycota</taxon>
        <taxon>Pezizomycotina</taxon>
        <taxon>Sordariomycetes</taxon>
        <taxon>Sordariomycetidae</taxon>
        <taxon>Cephalothecales</taxon>
        <taxon>Cephalothecaceae</taxon>
        <taxon>Phialemonium</taxon>
    </lineage>
</organism>
<dbReference type="InterPro" id="IPR039143">
    <property type="entry name" value="GNPNAT1-like"/>
</dbReference>
<evidence type="ECO:0000256" key="1">
    <source>
        <dbReference type="RuleBase" id="RU365086"/>
    </source>
</evidence>
<dbReference type="GO" id="GO:0006048">
    <property type="term" value="P:UDP-N-acetylglucosamine biosynthetic process"/>
    <property type="evidence" value="ECO:0007669"/>
    <property type="project" value="UniProtKB-UniRule"/>
</dbReference>
<comment type="caution">
    <text evidence="4">The sequence shown here is derived from an EMBL/GenBank/DDBJ whole genome shotgun (WGS) entry which is preliminary data.</text>
</comment>
<comment type="similarity">
    <text evidence="1">Belongs to the acetyltransferase family. GNA1 subfamily.</text>
</comment>
<gene>
    <name evidence="4" type="ORF">QBC33DRAFT_583987</name>
</gene>
<accession>A0AAJ0FRT9</accession>
<dbReference type="RefSeq" id="XP_060288982.1">
    <property type="nucleotide sequence ID" value="XM_060431391.1"/>
</dbReference>
<comment type="pathway">
    <text evidence="1">Nucleotide-sugar biosynthesis; UDP-N-acetyl-alpha-D-glucosamine biosynthesis; N-acetyl-alpha-D-glucosamine 1-phosphate from alpha-D-glucosamine 6-phosphate (route I): step 1/2.</text>
</comment>
<dbReference type="Gene3D" id="3.40.630.30">
    <property type="match status" value="1"/>
</dbReference>
<keyword evidence="1" id="KW-0808">Transferase</keyword>
<dbReference type="PROSITE" id="PS51186">
    <property type="entry name" value="GNAT"/>
    <property type="match status" value="1"/>
</dbReference>
<dbReference type="Pfam" id="PF00583">
    <property type="entry name" value="Acetyltransf_1"/>
    <property type="match status" value="1"/>
</dbReference>
<dbReference type="SUPFAM" id="SSF55729">
    <property type="entry name" value="Acyl-CoA N-acyltransferases (Nat)"/>
    <property type="match status" value="1"/>
</dbReference>
<dbReference type="PANTHER" id="PTHR13355">
    <property type="entry name" value="GLUCOSAMINE 6-PHOSPHATE N-ACETYLTRANSFERASE"/>
    <property type="match status" value="1"/>
</dbReference>
<name>A0AAJ0FRT9_9PEZI</name>
<evidence type="ECO:0000313" key="5">
    <source>
        <dbReference type="Proteomes" id="UP001244011"/>
    </source>
</evidence>
<evidence type="ECO:0000259" key="3">
    <source>
        <dbReference type="PROSITE" id="PS51186"/>
    </source>
</evidence>
<feature type="compositionally biased region" description="Basic and acidic residues" evidence="2">
    <location>
        <begin position="145"/>
        <end position="154"/>
    </location>
</feature>
<proteinExistence type="inferred from homology"/>
<dbReference type="CDD" id="cd04301">
    <property type="entry name" value="NAT_SF"/>
    <property type="match status" value="1"/>
</dbReference>
<feature type="domain" description="N-acetyltransferase" evidence="3">
    <location>
        <begin position="79"/>
        <end position="274"/>
    </location>
</feature>
<evidence type="ECO:0000256" key="2">
    <source>
        <dbReference type="SAM" id="MobiDB-lite"/>
    </source>
</evidence>
<sequence length="281" mass="31037">MGTPFITLLEPHPLKGYDALAPPTAQPPSVPKTFLDAMTVRRQVFVDEQRVPMENEFDADDARSCHWVAYASVNRTIEPEVRDPTTGEVVRPRRSETSTVPVGTIRLVPFPHPPHPVSGGVYAGGELVGRDSAQSASTPAPAPALERRSSLARPFRMDRKTEMHDGLEPYVKLGRLAVVKEFRGYGIGRLLVRTALAWARERPAYFMPSVATVGLEQLGMVRNGAVPKWEGLVCCHAQEQVADAWEKLGFKIDKAMGTWVEEGIAHVGMFQRVDVKQTDDS</sequence>
<keyword evidence="1" id="KW-0012">Acyltransferase</keyword>